<dbReference type="Pfam" id="PF00646">
    <property type="entry name" value="F-box"/>
    <property type="match status" value="1"/>
</dbReference>
<dbReference type="InterPro" id="IPR001810">
    <property type="entry name" value="F-box_dom"/>
</dbReference>
<dbReference type="SUPFAM" id="SSF81383">
    <property type="entry name" value="F-box domain"/>
    <property type="match status" value="1"/>
</dbReference>
<dbReference type="Proteomes" id="UP000275078">
    <property type="component" value="Unassembled WGS sequence"/>
</dbReference>
<gene>
    <name evidence="2" type="ORF">BJ508DRAFT_329288</name>
</gene>
<accession>A0A3N4I0W3</accession>
<dbReference type="EMBL" id="ML119712">
    <property type="protein sequence ID" value="RPA78348.1"/>
    <property type="molecule type" value="Genomic_DNA"/>
</dbReference>
<protein>
    <recommendedName>
        <fullName evidence="1">F-box domain-containing protein</fullName>
    </recommendedName>
</protein>
<proteinExistence type="predicted"/>
<sequence length="156" mass="18068">MQRSYYDLLLSLPFELRLDIYYQCTAFTLLQLSHTCHFFRSEINSPRARPLIDKGQLIGGSSFLNLHPKLRSEPYGVLATQKWAGNLSIWHLSTIHSDEEMLLFARLPYISSSDHWHVPPARGFRMFVYRFCGRLLVMGACDIFKLALVCEPKEEA</sequence>
<keyword evidence="3" id="KW-1185">Reference proteome</keyword>
<evidence type="ECO:0000313" key="3">
    <source>
        <dbReference type="Proteomes" id="UP000275078"/>
    </source>
</evidence>
<dbReference type="AlphaFoldDB" id="A0A3N4I0W3"/>
<dbReference type="InterPro" id="IPR036047">
    <property type="entry name" value="F-box-like_dom_sf"/>
</dbReference>
<evidence type="ECO:0000259" key="1">
    <source>
        <dbReference type="Pfam" id="PF00646"/>
    </source>
</evidence>
<organism evidence="2 3">
    <name type="scientific">Ascobolus immersus RN42</name>
    <dbReference type="NCBI Taxonomy" id="1160509"/>
    <lineage>
        <taxon>Eukaryota</taxon>
        <taxon>Fungi</taxon>
        <taxon>Dikarya</taxon>
        <taxon>Ascomycota</taxon>
        <taxon>Pezizomycotina</taxon>
        <taxon>Pezizomycetes</taxon>
        <taxon>Pezizales</taxon>
        <taxon>Ascobolaceae</taxon>
        <taxon>Ascobolus</taxon>
    </lineage>
</organism>
<feature type="domain" description="F-box" evidence="1">
    <location>
        <begin position="9"/>
        <end position="47"/>
    </location>
</feature>
<name>A0A3N4I0W3_ASCIM</name>
<reference evidence="2 3" key="1">
    <citation type="journal article" date="2018" name="Nat. Ecol. Evol.">
        <title>Pezizomycetes genomes reveal the molecular basis of ectomycorrhizal truffle lifestyle.</title>
        <authorList>
            <person name="Murat C."/>
            <person name="Payen T."/>
            <person name="Noel B."/>
            <person name="Kuo A."/>
            <person name="Morin E."/>
            <person name="Chen J."/>
            <person name="Kohler A."/>
            <person name="Krizsan K."/>
            <person name="Balestrini R."/>
            <person name="Da Silva C."/>
            <person name="Montanini B."/>
            <person name="Hainaut M."/>
            <person name="Levati E."/>
            <person name="Barry K.W."/>
            <person name="Belfiori B."/>
            <person name="Cichocki N."/>
            <person name="Clum A."/>
            <person name="Dockter R.B."/>
            <person name="Fauchery L."/>
            <person name="Guy J."/>
            <person name="Iotti M."/>
            <person name="Le Tacon F."/>
            <person name="Lindquist E.A."/>
            <person name="Lipzen A."/>
            <person name="Malagnac F."/>
            <person name="Mello A."/>
            <person name="Molinier V."/>
            <person name="Miyauchi S."/>
            <person name="Poulain J."/>
            <person name="Riccioni C."/>
            <person name="Rubini A."/>
            <person name="Sitrit Y."/>
            <person name="Splivallo R."/>
            <person name="Traeger S."/>
            <person name="Wang M."/>
            <person name="Zifcakova L."/>
            <person name="Wipf D."/>
            <person name="Zambonelli A."/>
            <person name="Paolocci F."/>
            <person name="Nowrousian M."/>
            <person name="Ottonello S."/>
            <person name="Baldrian P."/>
            <person name="Spatafora J.W."/>
            <person name="Henrissat B."/>
            <person name="Nagy L.G."/>
            <person name="Aury J.M."/>
            <person name="Wincker P."/>
            <person name="Grigoriev I.V."/>
            <person name="Bonfante P."/>
            <person name="Martin F.M."/>
        </authorList>
    </citation>
    <scope>NUCLEOTIDE SEQUENCE [LARGE SCALE GENOMIC DNA]</scope>
    <source>
        <strain evidence="2 3">RN42</strain>
    </source>
</reference>
<evidence type="ECO:0000313" key="2">
    <source>
        <dbReference type="EMBL" id="RPA78348.1"/>
    </source>
</evidence>